<feature type="binding site" evidence="8">
    <location>
        <position position="18"/>
    </location>
    <ligand>
        <name>Zn(2+)</name>
        <dbReference type="ChEBI" id="CHEBI:29105"/>
    </ligand>
</feature>
<evidence type="ECO:0000256" key="3">
    <source>
        <dbReference type="ARBA" id="ARBA00022730"/>
    </source>
</evidence>
<dbReference type="PRINTS" id="PR01249">
    <property type="entry name" value="RIBOSOMALL31"/>
</dbReference>
<comment type="subunit">
    <text evidence="2 8">Part of the 50S ribosomal subunit.</text>
</comment>
<dbReference type="GO" id="GO:1990904">
    <property type="term" value="C:ribonucleoprotein complex"/>
    <property type="evidence" value="ECO:0007669"/>
    <property type="project" value="UniProtKB-KW"/>
</dbReference>
<evidence type="ECO:0000256" key="4">
    <source>
        <dbReference type="ARBA" id="ARBA00022884"/>
    </source>
</evidence>
<keyword evidence="3 8" id="KW-0699">rRNA-binding</keyword>
<dbReference type="EMBL" id="CP101527">
    <property type="protein sequence ID" value="UZW76861.1"/>
    <property type="molecule type" value="Genomic_DNA"/>
</dbReference>
<dbReference type="Proteomes" id="UP001164472">
    <property type="component" value="Chromosome"/>
</dbReference>
<reference evidence="9" key="1">
    <citation type="submission" date="2022-07" db="EMBL/GenBank/DDBJ databases">
        <title>Alkalimarinus sp. nov., isolated from gut of a Alitta virens.</title>
        <authorList>
            <person name="Yang A.I."/>
            <person name="Shin N.-R."/>
        </authorList>
    </citation>
    <scope>NUCLEOTIDE SEQUENCE</scope>
    <source>
        <strain evidence="9">FA028</strain>
    </source>
</reference>
<evidence type="ECO:0000313" key="10">
    <source>
        <dbReference type="Proteomes" id="UP001164472"/>
    </source>
</evidence>
<feature type="binding site" evidence="8">
    <location>
        <position position="16"/>
    </location>
    <ligand>
        <name>Zn(2+)</name>
        <dbReference type="ChEBI" id="CHEBI:29105"/>
    </ligand>
</feature>
<proteinExistence type="inferred from homology"/>
<keyword evidence="8" id="KW-0479">Metal-binding</keyword>
<dbReference type="NCBIfam" id="TIGR00105">
    <property type="entry name" value="L31"/>
    <property type="match status" value="1"/>
</dbReference>
<dbReference type="InterPro" id="IPR042105">
    <property type="entry name" value="Ribosomal_bL31_sf"/>
</dbReference>
<dbReference type="AlphaFoldDB" id="A0A9E8HPS6"/>
<dbReference type="GO" id="GO:0046872">
    <property type="term" value="F:metal ion binding"/>
    <property type="evidence" value="ECO:0007669"/>
    <property type="project" value="UniProtKB-KW"/>
</dbReference>
<accession>A0A9E8HPS6</accession>
<evidence type="ECO:0000256" key="6">
    <source>
        <dbReference type="ARBA" id="ARBA00023274"/>
    </source>
</evidence>
<keyword evidence="6 8" id="KW-0687">Ribonucleoprotein</keyword>
<dbReference type="SUPFAM" id="SSF143800">
    <property type="entry name" value="L28p-like"/>
    <property type="match status" value="1"/>
</dbReference>
<dbReference type="KEGG" id="asem:NNL22_13475"/>
<dbReference type="InterPro" id="IPR027491">
    <property type="entry name" value="Ribosomal_bL31_A"/>
</dbReference>
<dbReference type="InterPro" id="IPR034704">
    <property type="entry name" value="Ribosomal_bL28/bL31-like_sf"/>
</dbReference>
<dbReference type="PANTHER" id="PTHR33280">
    <property type="entry name" value="50S RIBOSOMAL PROTEIN L31, CHLOROPLASTIC"/>
    <property type="match status" value="1"/>
</dbReference>
<organism evidence="9 10">
    <name type="scientific">Alkalimarinus sediminis</name>
    <dbReference type="NCBI Taxonomy" id="1632866"/>
    <lineage>
        <taxon>Bacteria</taxon>
        <taxon>Pseudomonadati</taxon>
        <taxon>Pseudomonadota</taxon>
        <taxon>Gammaproteobacteria</taxon>
        <taxon>Alteromonadales</taxon>
        <taxon>Alteromonadaceae</taxon>
        <taxon>Alkalimarinus</taxon>
    </lineage>
</organism>
<dbReference type="GO" id="GO:0019843">
    <property type="term" value="F:rRNA binding"/>
    <property type="evidence" value="ECO:0007669"/>
    <property type="project" value="UniProtKB-KW"/>
</dbReference>
<evidence type="ECO:0000256" key="1">
    <source>
        <dbReference type="ARBA" id="ARBA00009296"/>
    </source>
</evidence>
<feature type="binding site" evidence="8">
    <location>
        <position position="40"/>
    </location>
    <ligand>
        <name>Zn(2+)</name>
        <dbReference type="ChEBI" id="CHEBI:29105"/>
    </ligand>
</feature>
<gene>
    <name evidence="8 9" type="primary">rpmE</name>
    <name evidence="9" type="ORF">NNL22_13475</name>
</gene>
<dbReference type="RefSeq" id="WP_250656635.1">
    <property type="nucleotide sequence ID" value="NZ_CP101527.1"/>
</dbReference>
<evidence type="ECO:0000256" key="8">
    <source>
        <dbReference type="HAMAP-Rule" id="MF_00501"/>
    </source>
</evidence>
<dbReference type="Gene3D" id="4.10.830.30">
    <property type="entry name" value="Ribosomal protein L31"/>
    <property type="match status" value="1"/>
</dbReference>
<evidence type="ECO:0000256" key="7">
    <source>
        <dbReference type="ARBA" id="ARBA00035687"/>
    </source>
</evidence>
<evidence type="ECO:0000256" key="2">
    <source>
        <dbReference type="ARBA" id="ARBA00011838"/>
    </source>
</evidence>
<comment type="cofactor">
    <cofactor evidence="8">
        <name>Zn(2+)</name>
        <dbReference type="ChEBI" id="CHEBI:29105"/>
    </cofactor>
    <text evidence="8">Binds 1 zinc ion per subunit.</text>
</comment>
<comment type="similarity">
    <text evidence="1 8">Belongs to the bacterial ribosomal protein bL31 family. Type A subfamily.</text>
</comment>
<dbReference type="PANTHER" id="PTHR33280:SF6">
    <property type="entry name" value="LARGE RIBOSOMAL SUBUNIT PROTEIN BL31A"/>
    <property type="match status" value="1"/>
</dbReference>
<keyword evidence="4 8" id="KW-0694">RNA-binding</keyword>
<dbReference type="GO" id="GO:0003735">
    <property type="term" value="F:structural constituent of ribosome"/>
    <property type="evidence" value="ECO:0007669"/>
    <property type="project" value="InterPro"/>
</dbReference>
<dbReference type="PROSITE" id="PS01143">
    <property type="entry name" value="RIBOSOMAL_L31"/>
    <property type="match status" value="1"/>
</dbReference>
<dbReference type="HAMAP" id="MF_00501">
    <property type="entry name" value="Ribosomal_bL31_1"/>
    <property type="match status" value="1"/>
</dbReference>
<protein>
    <recommendedName>
        <fullName evidence="7 8">Large ribosomal subunit protein bL31</fullName>
    </recommendedName>
</protein>
<dbReference type="InterPro" id="IPR002150">
    <property type="entry name" value="Ribosomal_bL31"/>
</dbReference>
<dbReference type="Pfam" id="PF01197">
    <property type="entry name" value="Ribosomal_L31"/>
    <property type="match status" value="1"/>
</dbReference>
<keyword evidence="5 8" id="KW-0689">Ribosomal protein</keyword>
<evidence type="ECO:0000256" key="5">
    <source>
        <dbReference type="ARBA" id="ARBA00022980"/>
    </source>
</evidence>
<evidence type="ECO:0000313" key="9">
    <source>
        <dbReference type="EMBL" id="UZW76861.1"/>
    </source>
</evidence>
<sequence length="71" mass="7868">MKEGIHPKYEEVTATCSCGNVIKTRSTMCKDIHIDVCSSCHPFYTGKQKGVEAGGRVDKFKKRFGSRISKG</sequence>
<feature type="binding site" evidence="8">
    <location>
        <position position="37"/>
    </location>
    <ligand>
        <name>Zn(2+)</name>
        <dbReference type="ChEBI" id="CHEBI:29105"/>
    </ligand>
</feature>
<keyword evidence="8" id="KW-0862">Zinc</keyword>
<name>A0A9E8HPS6_9ALTE</name>
<comment type="function">
    <text evidence="8">Binds the 23S rRNA.</text>
</comment>
<dbReference type="GO" id="GO:0005840">
    <property type="term" value="C:ribosome"/>
    <property type="evidence" value="ECO:0007669"/>
    <property type="project" value="UniProtKB-KW"/>
</dbReference>
<dbReference type="NCBIfam" id="NF001809">
    <property type="entry name" value="PRK00528.1"/>
    <property type="match status" value="1"/>
</dbReference>
<dbReference type="GO" id="GO:0006412">
    <property type="term" value="P:translation"/>
    <property type="evidence" value="ECO:0007669"/>
    <property type="project" value="UniProtKB-UniRule"/>
</dbReference>
<dbReference type="NCBIfam" id="NF000612">
    <property type="entry name" value="PRK00019.1"/>
    <property type="match status" value="1"/>
</dbReference>
<keyword evidence="10" id="KW-1185">Reference proteome</keyword>